<evidence type="ECO:0000313" key="3">
    <source>
        <dbReference type="EMBL" id="PKI63877.1"/>
    </source>
</evidence>
<comment type="caution">
    <text evidence="3">The sequence shown here is derived from an EMBL/GenBank/DDBJ whole genome shotgun (WGS) entry which is preliminary data.</text>
</comment>
<accession>A0A2I0K5P7</accession>
<name>A0A2I0K5P7_PUNGR</name>
<keyword evidence="2" id="KW-0472">Membrane</keyword>
<feature type="transmembrane region" description="Helical" evidence="2">
    <location>
        <begin position="224"/>
        <end position="242"/>
    </location>
</feature>
<reference evidence="3 4" key="1">
    <citation type="submission" date="2017-11" db="EMBL/GenBank/DDBJ databases">
        <title>De-novo sequencing of pomegranate (Punica granatum L.) genome.</title>
        <authorList>
            <person name="Akparov Z."/>
            <person name="Amiraslanov A."/>
            <person name="Hajiyeva S."/>
            <person name="Abbasov M."/>
            <person name="Kaur K."/>
            <person name="Hamwieh A."/>
            <person name="Solovyev V."/>
            <person name="Salamov A."/>
            <person name="Braich B."/>
            <person name="Kosarev P."/>
            <person name="Mahmoud A."/>
            <person name="Hajiyev E."/>
            <person name="Babayeva S."/>
            <person name="Izzatullayeva V."/>
            <person name="Mammadov A."/>
            <person name="Mammadov A."/>
            <person name="Sharifova S."/>
            <person name="Ojaghi J."/>
            <person name="Eynullazada K."/>
            <person name="Bayramov B."/>
            <person name="Abdulazimova A."/>
            <person name="Shahmuradov I."/>
        </authorList>
    </citation>
    <scope>NUCLEOTIDE SEQUENCE [LARGE SCALE GENOMIC DNA]</scope>
    <source>
        <strain evidence="4">cv. AG2017</strain>
        <tissue evidence="3">Leaf</tissue>
    </source>
</reference>
<evidence type="ECO:0000313" key="4">
    <source>
        <dbReference type="Proteomes" id="UP000233551"/>
    </source>
</evidence>
<dbReference type="EMBL" id="PGOL01000867">
    <property type="protein sequence ID" value="PKI63877.1"/>
    <property type="molecule type" value="Genomic_DNA"/>
</dbReference>
<gene>
    <name evidence="3" type="ORF">CRG98_015760</name>
</gene>
<feature type="coiled-coil region" evidence="1">
    <location>
        <begin position="165"/>
        <end position="199"/>
    </location>
</feature>
<keyword evidence="2" id="KW-0812">Transmembrane</keyword>
<proteinExistence type="predicted"/>
<protein>
    <submittedName>
        <fullName evidence="3">Uncharacterized protein</fullName>
    </submittedName>
</protein>
<organism evidence="3 4">
    <name type="scientific">Punica granatum</name>
    <name type="common">Pomegranate</name>
    <dbReference type="NCBI Taxonomy" id="22663"/>
    <lineage>
        <taxon>Eukaryota</taxon>
        <taxon>Viridiplantae</taxon>
        <taxon>Streptophyta</taxon>
        <taxon>Embryophyta</taxon>
        <taxon>Tracheophyta</taxon>
        <taxon>Spermatophyta</taxon>
        <taxon>Magnoliopsida</taxon>
        <taxon>eudicotyledons</taxon>
        <taxon>Gunneridae</taxon>
        <taxon>Pentapetalae</taxon>
        <taxon>rosids</taxon>
        <taxon>malvids</taxon>
        <taxon>Myrtales</taxon>
        <taxon>Lythraceae</taxon>
        <taxon>Punica</taxon>
    </lineage>
</organism>
<evidence type="ECO:0000256" key="2">
    <source>
        <dbReference type="SAM" id="Phobius"/>
    </source>
</evidence>
<keyword evidence="2" id="KW-1133">Transmembrane helix</keyword>
<dbReference type="Proteomes" id="UP000233551">
    <property type="component" value="Unassembled WGS sequence"/>
</dbReference>
<evidence type="ECO:0000256" key="1">
    <source>
        <dbReference type="SAM" id="Coils"/>
    </source>
</evidence>
<sequence length="344" mass="37825">MVHMVILNPDRTGEDANAVENALSQAYSDLSLRDALEAEKSKLQIEHSRSKDAGRRCLIEHLIGVIDSATNDRPSRKVKKLLVKELAYVISGYISNASEMNEGISWKLVEVDGGDEWRADLFDRCAEPCLSLWTGVKENLSQPRLESLENDLNYEGPVAETSGKSTSLKDELDESLAKMASLETNIVALKQKFAKAEKTQWQSTEVTLIEGGCSRQMRELVHGTNGGLLAMVAIIMGVGTMVTDRMPVMNASLSGFAGGALASTIGELLKVYSDRVTMKAMREIHLPRDEEEIVYLSGARWPSAPAADELPRPWLAVNSAGYNILCYRSHLPTVIDASDQILQM</sequence>
<keyword evidence="1" id="KW-0175">Coiled coil</keyword>
<keyword evidence="4" id="KW-1185">Reference proteome</keyword>
<dbReference type="AlphaFoldDB" id="A0A2I0K5P7"/>
<feature type="transmembrane region" description="Helical" evidence="2">
    <location>
        <begin position="248"/>
        <end position="272"/>
    </location>
</feature>